<feature type="transmembrane region" description="Helical" evidence="1">
    <location>
        <begin position="12"/>
        <end position="31"/>
    </location>
</feature>
<keyword evidence="1" id="KW-0472">Membrane</keyword>
<comment type="caution">
    <text evidence="3">The sequence shown here is derived from an EMBL/GenBank/DDBJ whole genome shotgun (WGS) entry which is preliminary data.</text>
</comment>
<keyword evidence="1" id="KW-0812">Transmembrane</keyword>
<evidence type="ECO:0000313" key="4">
    <source>
        <dbReference type="Proteomes" id="UP000448575"/>
    </source>
</evidence>
<dbReference type="RefSeq" id="WP_161027070.1">
    <property type="nucleotide sequence ID" value="NZ_WWCJ01000014.1"/>
</dbReference>
<dbReference type="InterPro" id="IPR012495">
    <property type="entry name" value="TadE-like_dom"/>
</dbReference>
<proteinExistence type="predicted"/>
<reference evidence="3 4" key="1">
    <citation type="submission" date="2019-12" db="EMBL/GenBank/DDBJ databases">
        <title>Novel species isolated from a subtropical stream in China.</title>
        <authorList>
            <person name="Lu H."/>
        </authorList>
    </citation>
    <scope>NUCLEOTIDE SEQUENCE [LARGE SCALE GENOMIC DNA]</scope>
    <source>
        <strain evidence="3 4">DS3</strain>
    </source>
</reference>
<evidence type="ECO:0000259" key="2">
    <source>
        <dbReference type="Pfam" id="PF07811"/>
    </source>
</evidence>
<keyword evidence="4" id="KW-1185">Reference proteome</keyword>
<gene>
    <name evidence="3" type="ORF">GTP41_18570</name>
</gene>
<dbReference type="EMBL" id="WWCJ01000014">
    <property type="protein sequence ID" value="MYN04100.1"/>
    <property type="molecule type" value="Genomic_DNA"/>
</dbReference>
<dbReference type="Proteomes" id="UP000448575">
    <property type="component" value="Unassembled WGS sequence"/>
</dbReference>
<evidence type="ECO:0000313" key="3">
    <source>
        <dbReference type="EMBL" id="MYN04100.1"/>
    </source>
</evidence>
<organism evidence="3 4">
    <name type="scientific">Pseudoduganella guangdongensis</name>
    <dbReference type="NCBI Taxonomy" id="2692179"/>
    <lineage>
        <taxon>Bacteria</taxon>
        <taxon>Pseudomonadati</taxon>
        <taxon>Pseudomonadota</taxon>
        <taxon>Betaproteobacteria</taxon>
        <taxon>Burkholderiales</taxon>
        <taxon>Oxalobacteraceae</taxon>
        <taxon>Telluria group</taxon>
        <taxon>Pseudoduganella</taxon>
    </lineage>
</organism>
<keyword evidence="1" id="KW-1133">Transmembrane helix</keyword>
<sequence>MTTSAPRQHGATLLEFALALPVFLLLMLGLIEYGRLMFVWNALQEVSRRAARGAVLSDFSDAAAMQQVRLRALLRVDQDALPLAPAVSSANIRIEYLWMDAAGNLAPLPLLPACPLANRINCARDAQGPACIRFVRVRLCGAGPACAPLPYAGLLPAPYLPVPPHLPAATTLAPAESLGYVPGQAPCP</sequence>
<evidence type="ECO:0000256" key="1">
    <source>
        <dbReference type="SAM" id="Phobius"/>
    </source>
</evidence>
<feature type="domain" description="TadE-like" evidence="2">
    <location>
        <begin position="10"/>
        <end position="52"/>
    </location>
</feature>
<dbReference type="AlphaFoldDB" id="A0A6N9HKT1"/>
<name>A0A6N9HKT1_9BURK</name>
<dbReference type="Pfam" id="PF07811">
    <property type="entry name" value="TadE"/>
    <property type="match status" value="1"/>
</dbReference>
<accession>A0A6N9HKT1</accession>
<protein>
    <submittedName>
        <fullName evidence="3">Pilus assembly protein</fullName>
    </submittedName>
</protein>